<evidence type="ECO:0000256" key="1">
    <source>
        <dbReference type="SAM" id="Phobius"/>
    </source>
</evidence>
<feature type="transmembrane region" description="Helical" evidence="1">
    <location>
        <begin position="104"/>
        <end position="122"/>
    </location>
</feature>
<sequence length="207" mass="23647">MAPTLGPGYSLAGERDCLQNFAPQALALWKSRGRLFPRRGTMWIKGGQDLTMGSIMGKAMDENLKKNQEFMKQMNQIVLERQIQMQNQMREKQMAMMVARSRDLFQWFGAFYATYAFAAIAANMKSKGKNKAMVAPLLPLTFILGYQYDLAYGEKMERMRKEADRVLDNESYLLNMPHGLPSFETIEAGRQKAKLDSIVNKGHDIFL</sequence>
<feature type="transmembrane region" description="Helical" evidence="1">
    <location>
        <begin position="134"/>
        <end position="152"/>
    </location>
</feature>
<dbReference type="AlphaFoldDB" id="A0A8W8L3S3"/>
<dbReference type="EnsemblMetazoa" id="G2655.6">
    <property type="protein sequence ID" value="G2655.6:cds"/>
    <property type="gene ID" value="G2655"/>
</dbReference>
<dbReference type="Pfam" id="PF10166">
    <property type="entry name" value="DUF2368"/>
    <property type="match status" value="1"/>
</dbReference>
<name>A0A8W8L3S3_MAGGI</name>
<dbReference type="GO" id="GO:0005886">
    <property type="term" value="C:plasma membrane"/>
    <property type="evidence" value="ECO:0007669"/>
    <property type="project" value="InterPro"/>
</dbReference>
<proteinExistence type="predicted"/>
<keyword evidence="1" id="KW-0472">Membrane</keyword>
<accession>A0A8W8L3S3</accession>
<evidence type="ECO:0008006" key="4">
    <source>
        <dbReference type="Google" id="ProtNLM"/>
    </source>
</evidence>
<dbReference type="Proteomes" id="UP000005408">
    <property type="component" value="Unassembled WGS sequence"/>
</dbReference>
<reference evidence="2" key="1">
    <citation type="submission" date="2022-08" db="UniProtKB">
        <authorList>
            <consortium name="EnsemblMetazoa"/>
        </authorList>
    </citation>
    <scope>IDENTIFICATION</scope>
    <source>
        <strain evidence="2">05x7-T-G4-1.051#20</strain>
    </source>
</reference>
<dbReference type="PANTHER" id="PTHR13411">
    <property type="entry name" value="PLASMINOGEN RECEPTOR (KT)"/>
    <property type="match status" value="1"/>
</dbReference>
<protein>
    <recommendedName>
        <fullName evidence="4">Plasminogen receptor (KT)</fullName>
    </recommendedName>
</protein>
<dbReference type="InterPro" id="IPR019319">
    <property type="entry name" value="Plg-R(KT)"/>
</dbReference>
<dbReference type="PANTHER" id="PTHR13411:SF6">
    <property type="entry name" value="PLASMINOGEN RECEPTOR (KT)"/>
    <property type="match status" value="1"/>
</dbReference>
<keyword evidence="3" id="KW-1185">Reference proteome</keyword>
<organism evidence="2 3">
    <name type="scientific">Magallana gigas</name>
    <name type="common">Pacific oyster</name>
    <name type="synonym">Crassostrea gigas</name>
    <dbReference type="NCBI Taxonomy" id="29159"/>
    <lineage>
        <taxon>Eukaryota</taxon>
        <taxon>Metazoa</taxon>
        <taxon>Spiralia</taxon>
        <taxon>Lophotrochozoa</taxon>
        <taxon>Mollusca</taxon>
        <taxon>Bivalvia</taxon>
        <taxon>Autobranchia</taxon>
        <taxon>Pteriomorphia</taxon>
        <taxon>Ostreida</taxon>
        <taxon>Ostreoidea</taxon>
        <taxon>Ostreidae</taxon>
        <taxon>Magallana</taxon>
    </lineage>
</organism>
<keyword evidence="1" id="KW-1133">Transmembrane helix</keyword>
<keyword evidence="1" id="KW-0812">Transmembrane</keyword>
<evidence type="ECO:0000313" key="3">
    <source>
        <dbReference type="Proteomes" id="UP000005408"/>
    </source>
</evidence>
<evidence type="ECO:0000313" key="2">
    <source>
        <dbReference type="EnsemblMetazoa" id="G2655.6:cds"/>
    </source>
</evidence>